<dbReference type="Gene3D" id="3.40.50.150">
    <property type="entry name" value="Vaccinia Virus protein VP39"/>
    <property type="match status" value="1"/>
</dbReference>
<dbReference type="SUPFAM" id="SSF53335">
    <property type="entry name" value="S-adenosyl-L-methionine-dependent methyltransferases"/>
    <property type="match status" value="1"/>
</dbReference>
<sequence>MHLNTVTAARWVERWECQQQRYAVDREERFTVIADVVEHITLGTPAPLVLDLGSGPGSLAARLTARLPDDAEVLAVDADPLLLELGRAHYGGKSRLRFAEALIGAPGWLDGLGLDRPVDAAVSTTALHYLGAEALRAAYRDLAERLRPGGVLVNGDHIGLTSPRIQSLALELDARHAERHLAAAHEDWQSWWSGAAADPDLAAVLARRGERGHPPCETADLCVRGHVRLLREAGFADVGVVWQFGTSQVLVAVR</sequence>
<dbReference type="PANTHER" id="PTHR43861">
    <property type="entry name" value="TRANS-ACONITATE 2-METHYLTRANSFERASE-RELATED"/>
    <property type="match status" value="1"/>
</dbReference>
<keyword evidence="2" id="KW-0808">Transferase</keyword>
<dbReference type="GO" id="GO:0008168">
    <property type="term" value="F:methyltransferase activity"/>
    <property type="evidence" value="ECO:0007669"/>
    <property type="project" value="UniProtKB-KW"/>
</dbReference>
<organism evidence="4 5">
    <name type="scientific">Streptomyces bambusae</name>
    <dbReference type="NCBI Taxonomy" id="1550616"/>
    <lineage>
        <taxon>Bacteria</taxon>
        <taxon>Bacillati</taxon>
        <taxon>Actinomycetota</taxon>
        <taxon>Actinomycetes</taxon>
        <taxon>Kitasatosporales</taxon>
        <taxon>Streptomycetaceae</taxon>
        <taxon>Streptomyces</taxon>
    </lineage>
</organism>
<dbReference type="Pfam" id="PF13649">
    <property type="entry name" value="Methyltransf_25"/>
    <property type="match status" value="1"/>
</dbReference>
<gene>
    <name evidence="4" type="ORF">GPJ59_11075</name>
</gene>
<evidence type="ECO:0000313" key="5">
    <source>
        <dbReference type="Proteomes" id="UP000812013"/>
    </source>
</evidence>
<dbReference type="RefSeq" id="WP_219666553.1">
    <property type="nucleotide sequence ID" value="NZ_WTFF01000057.1"/>
</dbReference>
<evidence type="ECO:0000256" key="1">
    <source>
        <dbReference type="ARBA" id="ARBA00022603"/>
    </source>
</evidence>
<protein>
    <submittedName>
        <fullName evidence="4">Methyltransferase domain-containing protein</fullName>
    </submittedName>
</protein>
<dbReference type="InterPro" id="IPR041698">
    <property type="entry name" value="Methyltransf_25"/>
</dbReference>
<keyword evidence="1 4" id="KW-0489">Methyltransferase</keyword>
<accession>A0ABS6Z6T6</accession>
<dbReference type="Proteomes" id="UP000812013">
    <property type="component" value="Unassembled WGS sequence"/>
</dbReference>
<name>A0ABS6Z6T6_9ACTN</name>
<evidence type="ECO:0000313" key="4">
    <source>
        <dbReference type="EMBL" id="MBW5482406.1"/>
    </source>
</evidence>
<dbReference type="EMBL" id="WTFF01000057">
    <property type="protein sequence ID" value="MBW5482406.1"/>
    <property type="molecule type" value="Genomic_DNA"/>
</dbReference>
<evidence type="ECO:0000259" key="3">
    <source>
        <dbReference type="Pfam" id="PF13649"/>
    </source>
</evidence>
<comment type="caution">
    <text evidence="4">The sequence shown here is derived from an EMBL/GenBank/DDBJ whole genome shotgun (WGS) entry which is preliminary data.</text>
</comment>
<dbReference type="InterPro" id="IPR029063">
    <property type="entry name" value="SAM-dependent_MTases_sf"/>
</dbReference>
<reference evidence="4 5" key="1">
    <citation type="submission" date="2019-12" db="EMBL/GenBank/DDBJ databases">
        <title>Genome sequence of Streptomyces bambusae.</title>
        <authorList>
            <person name="Bansal K."/>
            <person name="Choksket S."/>
            <person name="Korpole S."/>
            <person name="Patil P.B."/>
        </authorList>
    </citation>
    <scope>NUCLEOTIDE SEQUENCE [LARGE SCALE GENOMIC DNA]</scope>
    <source>
        <strain evidence="4 5">SK60</strain>
    </source>
</reference>
<dbReference type="GO" id="GO:0032259">
    <property type="term" value="P:methylation"/>
    <property type="evidence" value="ECO:0007669"/>
    <property type="project" value="UniProtKB-KW"/>
</dbReference>
<feature type="domain" description="Methyltransferase" evidence="3">
    <location>
        <begin position="49"/>
        <end position="150"/>
    </location>
</feature>
<dbReference type="CDD" id="cd02440">
    <property type="entry name" value="AdoMet_MTases"/>
    <property type="match status" value="1"/>
</dbReference>
<keyword evidence="5" id="KW-1185">Reference proteome</keyword>
<proteinExistence type="predicted"/>
<evidence type="ECO:0000256" key="2">
    <source>
        <dbReference type="ARBA" id="ARBA00022679"/>
    </source>
</evidence>
<dbReference type="PANTHER" id="PTHR43861:SF1">
    <property type="entry name" value="TRANS-ACONITATE 2-METHYLTRANSFERASE"/>
    <property type="match status" value="1"/>
</dbReference>